<dbReference type="Proteomes" id="UP000702544">
    <property type="component" value="Unassembled WGS sequence"/>
</dbReference>
<name>A0AAE4Z9W8_9BACT</name>
<dbReference type="EMBL" id="JAACAK010000130">
    <property type="protein sequence ID" value="NIR76460.1"/>
    <property type="molecule type" value="Genomic_DNA"/>
</dbReference>
<organism evidence="1 2">
    <name type="scientific">Candidatus Kutchimonas denitrificans</name>
    <dbReference type="NCBI Taxonomy" id="3056748"/>
    <lineage>
        <taxon>Bacteria</taxon>
        <taxon>Pseudomonadati</taxon>
        <taxon>Gemmatimonadota</taxon>
        <taxon>Gemmatimonadia</taxon>
        <taxon>Candidatus Palauibacterales</taxon>
        <taxon>Candidatus Palauibacteraceae</taxon>
        <taxon>Candidatus Kutchimonas</taxon>
    </lineage>
</organism>
<dbReference type="PROSITE" id="PS51257">
    <property type="entry name" value="PROKAR_LIPOPROTEIN"/>
    <property type="match status" value="1"/>
</dbReference>
<evidence type="ECO:0000313" key="1">
    <source>
        <dbReference type="EMBL" id="NIR76460.1"/>
    </source>
</evidence>
<dbReference type="AlphaFoldDB" id="A0AAE4Z9W8"/>
<dbReference type="Pfam" id="PF16125">
    <property type="entry name" value="DUF4837"/>
    <property type="match status" value="1"/>
</dbReference>
<reference evidence="1 2" key="1">
    <citation type="submission" date="2020-01" db="EMBL/GenBank/DDBJ databases">
        <title>Genomes assembled from Gulf of Kutch pelagic sediment metagenomes.</title>
        <authorList>
            <person name="Chandrashekar M."/>
            <person name="Mahajan M.S."/>
            <person name="Dave K.J."/>
            <person name="Vatsa P."/>
            <person name="Nathani N.M."/>
        </authorList>
    </citation>
    <scope>NUCLEOTIDE SEQUENCE [LARGE SCALE GENOMIC DNA]</scope>
    <source>
        <strain evidence="1">KS3-K002</strain>
    </source>
</reference>
<evidence type="ECO:0000313" key="2">
    <source>
        <dbReference type="Proteomes" id="UP000702544"/>
    </source>
</evidence>
<comment type="caution">
    <text evidence="1">The sequence shown here is derived from an EMBL/GenBank/DDBJ whole genome shotgun (WGS) entry which is preliminary data.</text>
</comment>
<accession>A0AAE4Z9W8</accession>
<dbReference type="InterPro" id="IPR032286">
    <property type="entry name" value="DUF4837"/>
</dbReference>
<proteinExistence type="predicted"/>
<gene>
    <name evidence="1" type="ORF">GWO12_15365</name>
</gene>
<protein>
    <submittedName>
        <fullName evidence="1">DUF4837 family protein</fullName>
    </submittedName>
</protein>
<sequence>MRDMLDAMTPQRTIRFLLFNLATLICLVATGCKAPQAFGDRNSIIVRAEPELWAEVDSAVMDALEVRVYTTRPERVFEITHLAPDDTAWNDFRLWQQLLVMGTARDELVQDLIDADTTPPALLQTESVWARGQTVTVLLLPETGQAEAVRGTLPQLYSTLEEDYDEWILQRMFTTGVDDSLGQALTEFGFTLRIPEVYIHSREDSIFRFGNPHRMGETDLLRSLLLTWRADADTMMTPEELRAWREEIGANRYGTPQDILEQGYRHSAIEVNGLEGIELRGVWQDRSEFPAAGPFVTRALACPAQDRTYLIDAWLFAPGTDKYPYVRQLEILLNSFECVT</sequence>